<reference evidence="1" key="2">
    <citation type="journal article" date="2015" name="Data Brief">
        <title>Shoot transcriptome of the giant reed, Arundo donax.</title>
        <authorList>
            <person name="Barrero R.A."/>
            <person name="Guerrero F.D."/>
            <person name="Moolhuijzen P."/>
            <person name="Goolsby J.A."/>
            <person name="Tidwell J."/>
            <person name="Bellgard S.E."/>
            <person name="Bellgard M.I."/>
        </authorList>
    </citation>
    <scope>NUCLEOTIDE SEQUENCE</scope>
    <source>
        <tissue evidence="1">Shoot tissue taken approximately 20 cm above the soil surface</tissue>
    </source>
</reference>
<evidence type="ECO:0000313" key="1">
    <source>
        <dbReference type="EMBL" id="JAD61316.1"/>
    </source>
</evidence>
<proteinExistence type="predicted"/>
<sequence>MGKVRILWHMDMSRMRSC</sequence>
<organism evidence="1">
    <name type="scientific">Arundo donax</name>
    <name type="common">Giant reed</name>
    <name type="synonym">Donax arundinaceus</name>
    <dbReference type="NCBI Taxonomy" id="35708"/>
    <lineage>
        <taxon>Eukaryota</taxon>
        <taxon>Viridiplantae</taxon>
        <taxon>Streptophyta</taxon>
        <taxon>Embryophyta</taxon>
        <taxon>Tracheophyta</taxon>
        <taxon>Spermatophyta</taxon>
        <taxon>Magnoliopsida</taxon>
        <taxon>Liliopsida</taxon>
        <taxon>Poales</taxon>
        <taxon>Poaceae</taxon>
        <taxon>PACMAD clade</taxon>
        <taxon>Arundinoideae</taxon>
        <taxon>Arundineae</taxon>
        <taxon>Arundo</taxon>
    </lineage>
</organism>
<dbReference type="EMBL" id="GBRH01236579">
    <property type="protein sequence ID" value="JAD61316.1"/>
    <property type="molecule type" value="Transcribed_RNA"/>
</dbReference>
<dbReference type="AlphaFoldDB" id="A0A0A9BD91"/>
<protein>
    <submittedName>
        <fullName evidence="1">Uncharacterized protein</fullName>
    </submittedName>
</protein>
<reference evidence="1" key="1">
    <citation type="submission" date="2014-09" db="EMBL/GenBank/DDBJ databases">
        <authorList>
            <person name="Magalhaes I.L.F."/>
            <person name="Oliveira U."/>
            <person name="Santos F.R."/>
            <person name="Vidigal T.H.D.A."/>
            <person name="Brescovit A.D."/>
            <person name="Santos A.J."/>
        </authorList>
    </citation>
    <scope>NUCLEOTIDE SEQUENCE</scope>
    <source>
        <tissue evidence="1">Shoot tissue taken approximately 20 cm above the soil surface</tissue>
    </source>
</reference>
<name>A0A0A9BD91_ARUDO</name>
<accession>A0A0A9BD91</accession>